<evidence type="ECO:0000313" key="4">
    <source>
        <dbReference type="EMBL" id="CAF1036041.1"/>
    </source>
</evidence>
<dbReference type="PANTHER" id="PTHR45712">
    <property type="entry name" value="AGAP008170-PA"/>
    <property type="match status" value="1"/>
</dbReference>
<dbReference type="InterPro" id="IPR050333">
    <property type="entry name" value="SLRP"/>
</dbReference>
<dbReference type="AlphaFoldDB" id="A0A814JF55"/>
<dbReference type="SUPFAM" id="SSF52058">
    <property type="entry name" value="L domain-like"/>
    <property type="match status" value="1"/>
</dbReference>
<protein>
    <submittedName>
        <fullName evidence="4">Uncharacterized protein</fullName>
    </submittedName>
</protein>
<dbReference type="OrthoDB" id="676979at2759"/>
<proteinExistence type="predicted"/>
<feature type="coiled-coil region" evidence="3">
    <location>
        <begin position="16"/>
        <end position="62"/>
    </location>
</feature>
<dbReference type="Proteomes" id="UP000663879">
    <property type="component" value="Unassembled WGS sequence"/>
</dbReference>
<name>A0A814JF55_9BILA</name>
<evidence type="ECO:0000256" key="3">
    <source>
        <dbReference type="SAM" id="Coils"/>
    </source>
</evidence>
<keyword evidence="3" id="KW-0175">Coiled coil</keyword>
<dbReference type="Pfam" id="PF13855">
    <property type="entry name" value="LRR_8"/>
    <property type="match status" value="1"/>
</dbReference>
<keyword evidence="1" id="KW-0433">Leucine-rich repeat</keyword>
<dbReference type="PANTHER" id="PTHR45712:SF22">
    <property type="entry name" value="INSULIN-LIKE GROWTH FACTOR-BINDING PROTEIN COMPLEX ACID LABILE SUBUNIT"/>
    <property type="match status" value="1"/>
</dbReference>
<evidence type="ECO:0000256" key="2">
    <source>
        <dbReference type="ARBA" id="ARBA00022737"/>
    </source>
</evidence>
<dbReference type="EMBL" id="CAJNOC010004875">
    <property type="protein sequence ID" value="CAF1036041.1"/>
    <property type="molecule type" value="Genomic_DNA"/>
</dbReference>
<dbReference type="PROSITE" id="PS51450">
    <property type="entry name" value="LRR"/>
    <property type="match status" value="1"/>
</dbReference>
<reference evidence="4" key="1">
    <citation type="submission" date="2021-02" db="EMBL/GenBank/DDBJ databases">
        <authorList>
            <person name="Nowell W R."/>
        </authorList>
    </citation>
    <scope>NUCLEOTIDE SEQUENCE</scope>
    <source>
        <strain evidence="4">Ploen Becks lab</strain>
    </source>
</reference>
<dbReference type="InterPro" id="IPR001611">
    <property type="entry name" value="Leu-rich_rpt"/>
</dbReference>
<keyword evidence="5" id="KW-1185">Reference proteome</keyword>
<gene>
    <name evidence="4" type="ORF">OXX778_LOCUS18115</name>
</gene>
<comment type="caution">
    <text evidence="4">The sequence shown here is derived from an EMBL/GenBank/DDBJ whole genome shotgun (WGS) entry which is preliminary data.</text>
</comment>
<evidence type="ECO:0000313" key="5">
    <source>
        <dbReference type="Proteomes" id="UP000663879"/>
    </source>
</evidence>
<dbReference type="InterPro" id="IPR032675">
    <property type="entry name" value="LRR_dom_sf"/>
</dbReference>
<keyword evidence="2" id="KW-0677">Repeat</keyword>
<accession>A0A814JF55</accession>
<dbReference type="Gene3D" id="3.80.10.10">
    <property type="entry name" value="Ribonuclease Inhibitor"/>
    <property type="match status" value="1"/>
</dbReference>
<sequence>MSKIKREIIGYFSDLVNEIDIQCEKKLKKLDEHKQNDETIELNEIRRRMVKEVKKIEGLNLEDLSIEWKIFCFFIPNHKFIIKPFVKENFLITFREEGFAFNNKIGYLIVLKHLEERSFIESFKFDFNHPKENETSFKNFEELNKFNLIVQMIKNKLELNSKEFIFDLSNIQDNKIIRLCAKSDNSLQNKKVNFEWLPKLINIDFLQHLEIGNTLDYEEDSFLGLSKQLISLTANLSGLKDIENFFIHLPLLRNLILNNCDFTKMEPYFFKSLDRLKSMIFFDSELHVIKKGMFHHLKSLKKLYIIISQLDELKKDCFDGLESLSFLEIWRSHKFDDLCLKLDRKAFKSCRNLEIVILSECGLVDSDMLSLEKLKNLKYLCLTGNYLSDLKFVNNLKNLEALDIFDNNFDQDIFDRFDEFSLTNLRFLRFDSQNIPKFGENYKNLQAIDGEVYSDVSADLKLRRLNGLQKLDYLKLNVKYNSDHSIDENEPVLFIKNLKYFFLLFYDKFKGDEMDLIFSRLFSSLFDLNPGDEEKYFRKGEARTEFAKVSLEEYFQEIIDVSWNVKEELVKAFVQNNYGRYNNLPYD</sequence>
<evidence type="ECO:0000256" key="1">
    <source>
        <dbReference type="ARBA" id="ARBA00022614"/>
    </source>
</evidence>
<organism evidence="4 5">
    <name type="scientific">Brachionus calyciflorus</name>
    <dbReference type="NCBI Taxonomy" id="104777"/>
    <lineage>
        <taxon>Eukaryota</taxon>
        <taxon>Metazoa</taxon>
        <taxon>Spiralia</taxon>
        <taxon>Gnathifera</taxon>
        <taxon>Rotifera</taxon>
        <taxon>Eurotatoria</taxon>
        <taxon>Monogononta</taxon>
        <taxon>Pseudotrocha</taxon>
        <taxon>Ploima</taxon>
        <taxon>Brachionidae</taxon>
        <taxon>Brachionus</taxon>
    </lineage>
</organism>